<feature type="transmembrane region" description="Helical" evidence="1">
    <location>
        <begin position="90"/>
        <end position="119"/>
    </location>
</feature>
<proteinExistence type="predicted"/>
<feature type="transmembrane region" description="Helical" evidence="1">
    <location>
        <begin position="34"/>
        <end position="54"/>
    </location>
</feature>
<keyword evidence="1" id="KW-0812">Transmembrane</keyword>
<dbReference type="AlphaFoldDB" id="A0A6N2ZHN8"/>
<evidence type="ECO:0000313" key="2">
    <source>
        <dbReference type="EMBL" id="VYT79049.1"/>
    </source>
</evidence>
<accession>A0A6N2ZHN8</accession>
<gene>
    <name evidence="2" type="ORF">RTLFYP15_00728</name>
</gene>
<protein>
    <submittedName>
        <fullName evidence="2">Uncharacterized protein</fullName>
    </submittedName>
</protein>
<organism evidence="2">
    <name type="scientific">[Ruminococcus] torques</name>
    <dbReference type="NCBI Taxonomy" id="33039"/>
    <lineage>
        <taxon>Bacteria</taxon>
        <taxon>Bacillati</taxon>
        <taxon>Bacillota</taxon>
        <taxon>Clostridia</taxon>
        <taxon>Lachnospirales</taxon>
        <taxon>Lachnospiraceae</taxon>
        <taxon>Mediterraneibacter</taxon>
    </lineage>
</organism>
<feature type="transmembrane region" description="Helical" evidence="1">
    <location>
        <begin position="60"/>
        <end position="78"/>
    </location>
</feature>
<keyword evidence="1" id="KW-1133">Transmembrane helix</keyword>
<keyword evidence="1" id="KW-0472">Membrane</keyword>
<sequence>MTMYIVIELCLVLILLLMIIISALQGWLDKQLPLCRTITYVGIIVLTILDLVYNNSNTKIGIGMAVIISSIFEIVSNLKLNFEISKNTIIYTTLVGIGIVSVPLIFYCLLKTSVLVMIINKGHTFWKIYGSALIGAFATLFGIRMTIKHENKIRREEYIEKIRPVLSSKYVRLTLDDLKALRESNGLVLEISAEKAGNGEAYDSETFEEYARDEEVVKKYKFIMYTVSNTANYSANKVSIRFNGEDLGSNISLLPHNEINILLKIHLEGTENNSRVTLVFEYEYEDIQGKRCYKQEDKLEFFKNEDGKICNSNGYSSMSWPEKMLNCSKR</sequence>
<name>A0A6N2ZHN8_9FIRM</name>
<dbReference type="EMBL" id="CACRUQ010000005">
    <property type="protein sequence ID" value="VYT79049.1"/>
    <property type="molecule type" value="Genomic_DNA"/>
</dbReference>
<reference evidence="2" key="1">
    <citation type="submission" date="2019-11" db="EMBL/GenBank/DDBJ databases">
        <authorList>
            <person name="Feng L."/>
        </authorList>
    </citation>
    <scope>NUCLEOTIDE SEQUENCE</scope>
    <source>
        <strain evidence="2">RtorquesLFYP15</strain>
    </source>
</reference>
<feature type="transmembrane region" description="Helical" evidence="1">
    <location>
        <begin position="6"/>
        <end position="27"/>
    </location>
</feature>
<evidence type="ECO:0000256" key="1">
    <source>
        <dbReference type="SAM" id="Phobius"/>
    </source>
</evidence>
<feature type="transmembrane region" description="Helical" evidence="1">
    <location>
        <begin position="125"/>
        <end position="147"/>
    </location>
</feature>